<dbReference type="AlphaFoldDB" id="A0A0G4M6M0"/>
<protein>
    <submittedName>
        <fullName evidence="1">Uncharacterized protein</fullName>
    </submittedName>
</protein>
<evidence type="ECO:0000313" key="2">
    <source>
        <dbReference type="Proteomes" id="UP000044602"/>
    </source>
</evidence>
<dbReference type="EMBL" id="CVQH01021195">
    <property type="protein sequence ID" value="CRK29590.1"/>
    <property type="molecule type" value="Genomic_DNA"/>
</dbReference>
<organism evidence="1 2">
    <name type="scientific">Verticillium longisporum</name>
    <name type="common">Verticillium dahliae var. longisporum</name>
    <dbReference type="NCBI Taxonomy" id="100787"/>
    <lineage>
        <taxon>Eukaryota</taxon>
        <taxon>Fungi</taxon>
        <taxon>Dikarya</taxon>
        <taxon>Ascomycota</taxon>
        <taxon>Pezizomycotina</taxon>
        <taxon>Sordariomycetes</taxon>
        <taxon>Hypocreomycetidae</taxon>
        <taxon>Glomerellales</taxon>
        <taxon>Plectosphaerellaceae</taxon>
        <taxon>Verticillium</taxon>
    </lineage>
</organism>
<keyword evidence="2" id="KW-1185">Reference proteome</keyword>
<proteinExistence type="predicted"/>
<reference evidence="1 2" key="1">
    <citation type="submission" date="2015-05" db="EMBL/GenBank/DDBJ databases">
        <authorList>
            <person name="Wang D.B."/>
            <person name="Wang M."/>
        </authorList>
    </citation>
    <scope>NUCLEOTIDE SEQUENCE [LARGE SCALE GENOMIC DNA]</scope>
    <source>
        <strain evidence="1">VL1</strain>
    </source>
</reference>
<evidence type="ECO:0000313" key="1">
    <source>
        <dbReference type="EMBL" id="CRK29590.1"/>
    </source>
</evidence>
<name>A0A0G4M6M0_VERLO</name>
<sequence length="124" mass="13539">MENRFHADPVDPVTCFSKPKPPAKSVPPSELLPCASLEGVVDRLPHNLQARAHLNHKATGPVQVNFAGVAEPLDERDAAEHATLADVHACHYFRARDVVGATEGLIALCRLLPPSVHADPRRYR</sequence>
<accession>A0A0G4M6M0</accession>
<gene>
    <name evidence="1" type="ORF">BN1708_005015</name>
</gene>
<dbReference type="Proteomes" id="UP000044602">
    <property type="component" value="Unassembled WGS sequence"/>
</dbReference>